<proteinExistence type="predicted"/>
<gene>
    <name evidence="1" type="primary">FREM2_5</name>
    <name evidence="1" type="ORF">ILYODFUR_015193</name>
</gene>
<protein>
    <submittedName>
        <fullName evidence="1">FRAS1- extracellular matrix protein 2</fullName>
    </submittedName>
</protein>
<keyword evidence="2" id="KW-1185">Reference proteome</keyword>
<evidence type="ECO:0000313" key="1">
    <source>
        <dbReference type="EMBL" id="MEQ2229072.1"/>
    </source>
</evidence>
<name>A0ABV0TC03_9TELE</name>
<sequence>MRINGLGQLVVNFRTEARFRGLFVLTHPASLLTSVVMCADHPGLTYNLSLVRSEPTYSQPIQQWTFISDFAVRDYSGMYTVKLIPCTSPPSLEYSLPPVCNPREPLTFDLDIRFQQVHLP</sequence>
<organism evidence="1 2">
    <name type="scientific">Ilyodon furcidens</name>
    <name type="common">goldbreast splitfin</name>
    <dbReference type="NCBI Taxonomy" id="33524"/>
    <lineage>
        <taxon>Eukaryota</taxon>
        <taxon>Metazoa</taxon>
        <taxon>Chordata</taxon>
        <taxon>Craniata</taxon>
        <taxon>Vertebrata</taxon>
        <taxon>Euteleostomi</taxon>
        <taxon>Actinopterygii</taxon>
        <taxon>Neopterygii</taxon>
        <taxon>Teleostei</taxon>
        <taxon>Neoteleostei</taxon>
        <taxon>Acanthomorphata</taxon>
        <taxon>Ovalentaria</taxon>
        <taxon>Atherinomorphae</taxon>
        <taxon>Cyprinodontiformes</taxon>
        <taxon>Goodeidae</taxon>
        <taxon>Ilyodon</taxon>
    </lineage>
</organism>
<dbReference type="EMBL" id="JAHRIQ010024490">
    <property type="protein sequence ID" value="MEQ2229072.1"/>
    <property type="molecule type" value="Genomic_DNA"/>
</dbReference>
<dbReference type="Proteomes" id="UP001482620">
    <property type="component" value="Unassembled WGS sequence"/>
</dbReference>
<reference evidence="1 2" key="1">
    <citation type="submission" date="2021-06" db="EMBL/GenBank/DDBJ databases">
        <authorList>
            <person name="Palmer J.M."/>
        </authorList>
    </citation>
    <scope>NUCLEOTIDE SEQUENCE [LARGE SCALE GENOMIC DNA]</scope>
    <source>
        <strain evidence="2">if_2019</strain>
        <tissue evidence="1">Muscle</tissue>
    </source>
</reference>
<comment type="caution">
    <text evidence="1">The sequence shown here is derived from an EMBL/GenBank/DDBJ whole genome shotgun (WGS) entry which is preliminary data.</text>
</comment>
<evidence type="ECO:0000313" key="2">
    <source>
        <dbReference type="Proteomes" id="UP001482620"/>
    </source>
</evidence>
<dbReference type="PANTHER" id="PTHR45739">
    <property type="entry name" value="MATRIX PROTEIN, PUTATIVE-RELATED"/>
    <property type="match status" value="1"/>
</dbReference>
<dbReference type="PANTHER" id="PTHR45739:SF4">
    <property type="entry name" value="FRAS1-RELATED EXTRACELLULAR MATRIX PROTEIN 2"/>
    <property type="match status" value="1"/>
</dbReference>
<accession>A0ABV0TC03</accession>
<dbReference type="InterPro" id="IPR051561">
    <property type="entry name" value="FRAS1_ECM"/>
</dbReference>